<dbReference type="Gene3D" id="3.40.366.10">
    <property type="entry name" value="Malonyl-Coenzyme A Acyl Carrier Protein, domain 2"/>
    <property type="match status" value="1"/>
</dbReference>
<gene>
    <name evidence="1" type="primary">pks2A</name>
    <name evidence="1" type="synonym">LnmG</name>
    <name evidence="1" type="ordered locus">PAU_00461</name>
</gene>
<reference evidence="1 2" key="1">
    <citation type="journal article" date="2009" name="BMC Genomics">
        <title>Comparative genomics of the emerging human pathogen Photorhabdus asymbiotica with the insect pathogen Photorhabdus luminescens.</title>
        <authorList>
            <person name="Wilkinson P."/>
            <person name="Waterfield N.R."/>
            <person name="Crossman L."/>
            <person name="Corton C."/>
            <person name="Sanchez-Contreras M."/>
            <person name="Vlisidou I."/>
            <person name="Barron A."/>
            <person name="Bignell A."/>
            <person name="Clark L."/>
            <person name="Ormond D."/>
            <person name="Mayho M."/>
            <person name="Bason N."/>
            <person name="Smith F."/>
            <person name="Simmonds M."/>
            <person name="Churcher C."/>
            <person name="Harris D."/>
            <person name="Thompson N.R."/>
            <person name="Quail M."/>
            <person name="Parkhill J."/>
            <person name="ffrench-Constant R.H."/>
        </authorList>
    </citation>
    <scope>NUCLEOTIDE SEQUENCE [LARGE SCALE GENOMIC DNA]</scope>
    <source>
        <strain evidence="2">ATCC 43949 / 3105-77</strain>
    </source>
</reference>
<organism evidence="1 2">
    <name type="scientific">Photorhabdus asymbiotica subsp. asymbiotica (strain ATCC 43949 / 3105-77)</name>
    <name type="common">Xenorhabdus luminescens (strain 2)</name>
    <dbReference type="NCBI Taxonomy" id="553480"/>
    <lineage>
        <taxon>Bacteria</taxon>
        <taxon>Pseudomonadati</taxon>
        <taxon>Pseudomonadota</taxon>
        <taxon>Gammaproteobacteria</taxon>
        <taxon>Enterobacterales</taxon>
        <taxon>Morganellaceae</taxon>
        <taxon>Photorhabdus</taxon>
    </lineage>
</organism>
<sequence length="51" mass="5795">MAGIAEIFHDYLMGFKFATLRVSVISNVTVQPYGFADTFEKLVQQLTQLVR</sequence>
<evidence type="ECO:0000313" key="1">
    <source>
        <dbReference type="EMBL" id="CAQ82554.1"/>
    </source>
</evidence>
<proteinExistence type="predicted"/>
<keyword evidence="1" id="KW-0808">Transferase</keyword>
<accession>C7BJ50</accession>
<dbReference type="InterPro" id="IPR016035">
    <property type="entry name" value="Acyl_Trfase/lysoPLipase"/>
</dbReference>
<dbReference type="EMBL" id="FM162591">
    <property type="protein sequence ID" value="CAQ82554.1"/>
    <property type="molecule type" value="Genomic_DNA"/>
</dbReference>
<dbReference type="STRING" id="291112.PAU_00461"/>
<dbReference type="GO" id="GO:0016746">
    <property type="term" value="F:acyltransferase activity"/>
    <property type="evidence" value="ECO:0007669"/>
    <property type="project" value="UniProtKB-KW"/>
</dbReference>
<name>C7BJ50_PHOAA</name>
<keyword evidence="1" id="KW-0012">Acyltransferase</keyword>
<dbReference type="Proteomes" id="UP000002747">
    <property type="component" value="Chromosome"/>
</dbReference>
<evidence type="ECO:0000313" key="2">
    <source>
        <dbReference type="Proteomes" id="UP000002747"/>
    </source>
</evidence>
<dbReference type="SUPFAM" id="SSF52151">
    <property type="entry name" value="FabD/lysophospholipase-like"/>
    <property type="match status" value="1"/>
</dbReference>
<dbReference type="InterPro" id="IPR001227">
    <property type="entry name" value="Ac_transferase_dom_sf"/>
</dbReference>
<dbReference type="AlphaFoldDB" id="C7BJ50"/>
<dbReference type="KEGG" id="pay:PAU_00461"/>
<protein>
    <submittedName>
        <fullName evidence="1">Uncharacterized protein</fullName>
    </submittedName>
</protein>